<evidence type="ECO:0000256" key="2">
    <source>
        <dbReference type="ARBA" id="ARBA00023180"/>
    </source>
</evidence>
<evidence type="ECO:0000313" key="5">
    <source>
        <dbReference type="Proteomes" id="UP000199614"/>
    </source>
</evidence>
<proteinExistence type="inferred from homology"/>
<dbReference type="PANTHER" id="PTHR10357:SF179">
    <property type="entry name" value="NEUTRAL AND BASIC AMINO ACID TRANSPORT PROTEIN RBAT"/>
    <property type="match status" value="1"/>
</dbReference>
<dbReference type="OrthoDB" id="9043248at2"/>
<dbReference type="SUPFAM" id="SSF51445">
    <property type="entry name" value="(Trans)glycosidases"/>
    <property type="match status" value="1"/>
</dbReference>
<name>A0A1I4VWJ6_PSUAM</name>
<dbReference type="GO" id="GO:0004556">
    <property type="term" value="F:alpha-amylase activity"/>
    <property type="evidence" value="ECO:0007669"/>
    <property type="project" value="TreeGrafter"/>
</dbReference>
<dbReference type="InterPro" id="IPR045857">
    <property type="entry name" value="O16G_dom_2"/>
</dbReference>
<dbReference type="STRING" id="260086.SAMN05216207_100741"/>
<evidence type="ECO:0000313" key="4">
    <source>
        <dbReference type="EMBL" id="SFN05698.1"/>
    </source>
</evidence>
<organism evidence="4 5">
    <name type="scientific">Pseudonocardia ammonioxydans</name>
    <dbReference type="NCBI Taxonomy" id="260086"/>
    <lineage>
        <taxon>Bacteria</taxon>
        <taxon>Bacillati</taxon>
        <taxon>Actinomycetota</taxon>
        <taxon>Actinomycetes</taxon>
        <taxon>Pseudonocardiales</taxon>
        <taxon>Pseudonocardiaceae</taxon>
        <taxon>Pseudonocardia</taxon>
    </lineage>
</organism>
<dbReference type="RefSeq" id="WP_093340253.1">
    <property type="nucleotide sequence ID" value="NZ_FOUY01000007.1"/>
</dbReference>
<dbReference type="EMBL" id="FOUY01000007">
    <property type="protein sequence ID" value="SFN05698.1"/>
    <property type="molecule type" value="Genomic_DNA"/>
</dbReference>
<dbReference type="Pfam" id="PF00128">
    <property type="entry name" value="Alpha-amylase"/>
    <property type="match status" value="1"/>
</dbReference>
<dbReference type="InterPro" id="IPR006047">
    <property type="entry name" value="GH13_cat_dom"/>
</dbReference>
<dbReference type="GO" id="GO:0009313">
    <property type="term" value="P:oligosaccharide catabolic process"/>
    <property type="evidence" value="ECO:0007669"/>
    <property type="project" value="TreeGrafter"/>
</dbReference>
<dbReference type="InterPro" id="IPR017853">
    <property type="entry name" value="GH"/>
</dbReference>
<comment type="similarity">
    <text evidence="1">Belongs to the glycosyl hydrolase 13 family.</text>
</comment>
<dbReference type="FunFam" id="3.90.400.10:FF:000001">
    <property type="entry name" value="Maltase A3, isoform A"/>
    <property type="match status" value="1"/>
</dbReference>
<dbReference type="Gene3D" id="3.20.20.80">
    <property type="entry name" value="Glycosidases"/>
    <property type="match status" value="1"/>
</dbReference>
<reference evidence="4 5" key="1">
    <citation type="submission" date="2016-10" db="EMBL/GenBank/DDBJ databases">
        <authorList>
            <person name="de Groot N.N."/>
        </authorList>
    </citation>
    <scope>NUCLEOTIDE SEQUENCE [LARGE SCALE GENOMIC DNA]</scope>
    <source>
        <strain evidence="4 5">CGMCC 4.1877</strain>
    </source>
</reference>
<keyword evidence="5" id="KW-1185">Reference proteome</keyword>
<dbReference type="PANTHER" id="PTHR10357">
    <property type="entry name" value="ALPHA-AMYLASE FAMILY MEMBER"/>
    <property type="match status" value="1"/>
</dbReference>
<dbReference type="CDD" id="cd11332">
    <property type="entry name" value="AmyAc_OligoGlu_TS"/>
    <property type="match status" value="1"/>
</dbReference>
<dbReference type="Gene3D" id="3.90.400.10">
    <property type="entry name" value="Oligo-1,6-glucosidase, Domain 2"/>
    <property type="match status" value="1"/>
</dbReference>
<evidence type="ECO:0000259" key="3">
    <source>
        <dbReference type="SMART" id="SM00642"/>
    </source>
</evidence>
<accession>A0A1I4VWJ6</accession>
<gene>
    <name evidence="4" type="ORF">SAMN05216207_100741</name>
</gene>
<dbReference type="SMART" id="SM00642">
    <property type="entry name" value="Aamy"/>
    <property type="match status" value="1"/>
</dbReference>
<protein>
    <submittedName>
        <fullName evidence="4">Alpha-glucosidase</fullName>
    </submittedName>
</protein>
<dbReference type="Proteomes" id="UP000199614">
    <property type="component" value="Unassembled WGS sequence"/>
</dbReference>
<evidence type="ECO:0000256" key="1">
    <source>
        <dbReference type="ARBA" id="ARBA00008061"/>
    </source>
</evidence>
<dbReference type="AlphaFoldDB" id="A0A1I4VWJ6"/>
<feature type="domain" description="Glycosyl hydrolase family 13 catalytic" evidence="3">
    <location>
        <begin position="16"/>
        <end position="415"/>
    </location>
</feature>
<keyword evidence="2" id="KW-0325">Glycoprotein</keyword>
<sequence length="558" mass="61867">MSAHDLDWWRNAVVYQVYIRSFADGNGDGTGDIAGLRSKLDHLARLGVDAVWINPWYPSPLADGGYDVADYRAIDPRFGDTAQAEALIAELHERGIKILLDIVPNHHSDEHRWFREALAAGPGSPERERYVFRDGRGEHGEQPPNNWESMFGGPAWERVPDGQWYLHLFDVKQPDVNWEHPEIREDFERTLRFWFDRGVDGFRVDVANAMVKQPGLPDIAEGVNDVQDGGHPYLDRDDVHEIYRSWRAIGDSYDPPRVFVAEAWVPDPERLARYLRPDELQTAFSFNFLTAAWLADDLRRNIDEAIAENTAVGAPATWVLSNHDVCRHPSRLSRKPEAGRGWNLDDVIDLPADPELGLRRARAATLLMLALPGTAYLYQGEEFGLPEVEDIPVEKLDDPTWTLSGHTERGRDGCRVPLPWAADRPGFGFGSGAGAAAEPWLPQPAVFARHAADVQEADPDSVLHLYRDALAIRRAHPALGGGTLTWQDSPEGTLALRRTPDPDCAAPGGPDSGSSFTALVNVSSAPVSLPEDAEVMLASGPLTPRGEVPADTTVWLRL</sequence>